<organism evidence="7 8">
    <name type="scientific">Morus notabilis</name>
    <dbReference type="NCBI Taxonomy" id="981085"/>
    <lineage>
        <taxon>Eukaryota</taxon>
        <taxon>Viridiplantae</taxon>
        <taxon>Streptophyta</taxon>
        <taxon>Embryophyta</taxon>
        <taxon>Tracheophyta</taxon>
        <taxon>Spermatophyta</taxon>
        <taxon>Magnoliopsida</taxon>
        <taxon>eudicotyledons</taxon>
        <taxon>Gunneridae</taxon>
        <taxon>Pentapetalae</taxon>
        <taxon>rosids</taxon>
        <taxon>fabids</taxon>
        <taxon>Rosales</taxon>
        <taxon>Moraceae</taxon>
        <taxon>Moreae</taxon>
        <taxon>Morus</taxon>
    </lineage>
</organism>
<evidence type="ECO:0000313" key="8">
    <source>
        <dbReference type="Proteomes" id="UP000030645"/>
    </source>
</evidence>
<evidence type="ECO:0000256" key="1">
    <source>
        <dbReference type="ARBA" id="ARBA00004906"/>
    </source>
</evidence>
<comment type="similarity">
    <text evidence="3">Belongs to the NPH3 family.</text>
</comment>
<dbReference type="InterPro" id="IPR027356">
    <property type="entry name" value="NPH3_dom"/>
</dbReference>
<dbReference type="PROSITE" id="PS50097">
    <property type="entry name" value="BTB"/>
    <property type="match status" value="1"/>
</dbReference>
<dbReference type="PANTHER" id="PTHR32370">
    <property type="entry name" value="OS12G0117600 PROTEIN"/>
    <property type="match status" value="1"/>
</dbReference>
<dbReference type="Gene3D" id="3.30.710.10">
    <property type="entry name" value="Potassium Channel Kv1.1, Chain A"/>
    <property type="match status" value="1"/>
</dbReference>
<evidence type="ECO:0000259" key="5">
    <source>
        <dbReference type="PROSITE" id="PS50097"/>
    </source>
</evidence>
<dbReference type="Proteomes" id="UP000030645">
    <property type="component" value="Unassembled WGS sequence"/>
</dbReference>
<name>W9QDN1_9ROSA</name>
<dbReference type="UniPathway" id="UPA00143"/>
<dbReference type="KEGG" id="mnt:21404940"/>
<dbReference type="Pfam" id="PF03000">
    <property type="entry name" value="NPH3"/>
    <property type="match status" value="1"/>
</dbReference>
<comment type="pathway">
    <text evidence="1">Protein modification; protein ubiquitination.</text>
</comment>
<dbReference type="OrthoDB" id="624345at2759"/>
<evidence type="ECO:0000256" key="4">
    <source>
        <dbReference type="SAM" id="Coils"/>
    </source>
</evidence>
<keyword evidence="4" id="KW-0175">Coiled coil</keyword>
<feature type="domain" description="NPH3" evidence="6">
    <location>
        <begin position="212"/>
        <end position="506"/>
    </location>
</feature>
<feature type="coiled-coil region" evidence="4">
    <location>
        <begin position="533"/>
        <end position="567"/>
    </location>
</feature>
<feature type="domain" description="BTB" evidence="5">
    <location>
        <begin position="55"/>
        <end position="124"/>
    </location>
</feature>
<dbReference type="AlphaFoldDB" id="W9QDN1"/>
<proteinExistence type="inferred from homology"/>
<dbReference type="InterPro" id="IPR000210">
    <property type="entry name" value="BTB/POZ_dom"/>
</dbReference>
<protein>
    <submittedName>
        <fullName evidence="7">Putative BTB/POZ domain-containing protein DOT3</fullName>
    </submittedName>
</protein>
<reference evidence="8" key="1">
    <citation type="submission" date="2013-01" db="EMBL/GenBank/DDBJ databases">
        <title>Draft Genome Sequence of a Mulberry Tree, Morus notabilis C.K. Schneid.</title>
        <authorList>
            <person name="He N."/>
            <person name="Zhao S."/>
        </authorList>
    </citation>
    <scope>NUCLEOTIDE SEQUENCE</scope>
</reference>
<evidence type="ECO:0000313" key="7">
    <source>
        <dbReference type="EMBL" id="EXB29446.1"/>
    </source>
</evidence>
<evidence type="ECO:0000256" key="3">
    <source>
        <dbReference type="PROSITE-ProRule" id="PRU00982"/>
    </source>
</evidence>
<dbReference type="PROSITE" id="PS51649">
    <property type="entry name" value="NPH3"/>
    <property type="match status" value="1"/>
</dbReference>
<dbReference type="SMART" id="SM00225">
    <property type="entry name" value="BTB"/>
    <property type="match status" value="1"/>
</dbReference>
<evidence type="ECO:0000256" key="2">
    <source>
        <dbReference type="ARBA" id="ARBA00022786"/>
    </source>
</evidence>
<evidence type="ECO:0000259" key="6">
    <source>
        <dbReference type="PROSITE" id="PS51649"/>
    </source>
</evidence>
<dbReference type="GO" id="GO:0016567">
    <property type="term" value="P:protein ubiquitination"/>
    <property type="evidence" value="ECO:0007669"/>
    <property type="project" value="UniProtKB-UniPathway"/>
</dbReference>
<dbReference type="SUPFAM" id="SSF54695">
    <property type="entry name" value="POZ domain"/>
    <property type="match status" value="1"/>
</dbReference>
<dbReference type="InterPro" id="IPR043454">
    <property type="entry name" value="NPH3/RPT2-like"/>
</dbReference>
<gene>
    <name evidence="7" type="ORF">L484_022117</name>
</gene>
<dbReference type="eggNOG" id="ENOG502QR2D">
    <property type="taxonomic scope" value="Eukaryota"/>
</dbReference>
<dbReference type="Pfam" id="PF00651">
    <property type="entry name" value="BTB"/>
    <property type="match status" value="1"/>
</dbReference>
<keyword evidence="8" id="KW-1185">Reference proteome</keyword>
<sequence length="621" mass="71037">MKKALNRPQSPGSDFDGTDQVHAHSIVLPSKFITTICDSLERKEPSWFITSQIPKDLSIQVEEVTFNVHKFPLVSKCGYMHRVDAQQSNSSYDCDIKLEDFPGGSETFEIILKFCYGFPIDFSSKNIAPLRCAAEYLDMTEELDDGNLISKTEAFLTFVVLSSWKDTITVLKSCEDLSPWVENLQIVRRCCDSIAWKASRETTTANATDEEGWWFHEIATLRIDHFMRIVTTIRAKGARPEIIGKCIMHYAERWLPGIDVELEGLRGYGHGKNELQFSVLSRSKEEVGSGHGKEQKEIIEILVSLLPPQQEAVSCKFLLQMLKMANLYSASPALISELEKRVGMTLEDANVNDLLIPRYKNADQGKLMNSPEEHTMYDTDLVQRVVEYFLMLEQQQLQQETENINISKLLDSYLAEIARDPNLSITKFQVLAELLPENARTSHDGLYRAIDTYLKTHPTLPEHDRRRLCKIMNCNKLSLDACSHAAQNDRLPLRIIVQVLFSEQLKMRTTMQPAPNGNNSEQEGNQSATDMEIKILKAELENVKLKMAELHSDYSELQQEYDRIGNKHKNTPRWSISWRKIKKSFHTKVDGDDDIEEEPEGQQRLNSVSKRNSFLRRLSIA</sequence>
<dbReference type="EMBL" id="KE343439">
    <property type="protein sequence ID" value="EXB29446.1"/>
    <property type="molecule type" value="Genomic_DNA"/>
</dbReference>
<dbReference type="InterPro" id="IPR011333">
    <property type="entry name" value="SKP1/BTB/POZ_sf"/>
</dbReference>
<accession>W9QDN1</accession>
<keyword evidence="2" id="KW-0833">Ubl conjugation pathway</keyword>